<dbReference type="Proteomes" id="UP001187531">
    <property type="component" value="Unassembled WGS sequence"/>
</dbReference>
<comment type="similarity">
    <text evidence="1">Belongs to the API5 family.</text>
</comment>
<evidence type="ECO:0008006" key="6">
    <source>
        <dbReference type="Google" id="ProtNLM"/>
    </source>
</evidence>
<dbReference type="InterPro" id="IPR008383">
    <property type="entry name" value="API5"/>
</dbReference>
<dbReference type="InterPro" id="IPR016024">
    <property type="entry name" value="ARM-type_fold"/>
</dbReference>
<feature type="region of interest" description="Disordered" evidence="3">
    <location>
        <begin position="449"/>
        <end position="495"/>
    </location>
</feature>
<evidence type="ECO:0000256" key="1">
    <source>
        <dbReference type="ARBA" id="ARBA00009515"/>
    </source>
</evidence>
<evidence type="ECO:0000256" key="3">
    <source>
        <dbReference type="SAM" id="MobiDB-lite"/>
    </source>
</evidence>
<dbReference type="Pfam" id="PF05918">
    <property type="entry name" value="API5"/>
    <property type="match status" value="1"/>
</dbReference>
<evidence type="ECO:0000256" key="2">
    <source>
        <dbReference type="ARBA" id="ARBA00022703"/>
    </source>
</evidence>
<dbReference type="PANTHER" id="PTHR12758:SF19">
    <property type="entry name" value="APOPTOSIS INHIBITOR 5"/>
    <property type="match status" value="1"/>
</dbReference>
<dbReference type="SUPFAM" id="SSF48371">
    <property type="entry name" value="ARM repeat"/>
    <property type="match status" value="1"/>
</dbReference>
<reference evidence="4" key="1">
    <citation type="submission" date="2023-07" db="EMBL/GenBank/DDBJ databases">
        <title>Chromosome-level genome assembly of Artemia franciscana.</title>
        <authorList>
            <person name="Jo E."/>
        </authorList>
    </citation>
    <scope>NUCLEOTIDE SEQUENCE</scope>
    <source>
        <tissue evidence="4">Whole body</tissue>
    </source>
</reference>
<protein>
    <recommendedName>
        <fullName evidence="6">Apoptosis inhibitor 5</fullName>
    </recommendedName>
</protein>
<organism evidence="4 5">
    <name type="scientific">Artemia franciscana</name>
    <name type="common">Brine shrimp</name>
    <name type="synonym">Artemia sanfranciscana</name>
    <dbReference type="NCBI Taxonomy" id="6661"/>
    <lineage>
        <taxon>Eukaryota</taxon>
        <taxon>Metazoa</taxon>
        <taxon>Ecdysozoa</taxon>
        <taxon>Arthropoda</taxon>
        <taxon>Crustacea</taxon>
        <taxon>Branchiopoda</taxon>
        <taxon>Anostraca</taxon>
        <taxon>Artemiidae</taxon>
        <taxon>Artemia</taxon>
    </lineage>
</organism>
<accession>A0AA88KVB7</accession>
<gene>
    <name evidence="4" type="ORF">QYM36_016999</name>
</gene>
<dbReference type="GO" id="GO:0005634">
    <property type="term" value="C:nucleus"/>
    <property type="evidence" value="ECO:0007669"/>
    <property type="project" value="TreeGrafter"/>
</dbReference>
<feature type="compositionally biased region" description="Basic and acidic residues" evidence="3">
    <location>
        <begin position="452"/>
        <end position="461"/>
    </location>
</feature>
<dbReference type="GO" id="GO:0006915">
    <property type="term" value="P:apoptotic process"/>
    <property type="evidence" value="ECO:0007669"/>
    <property type="project" value="UniProtKB-KW"/>
</dbReference>
<dbReference type="GO" id="GO:0003723">
    <property type="term" value="F:RNA binding"/>
    <property type="evidence" value="ECO:0007669"/>
    <property type="project" value="TreeGrafter"/>
</dbReference>
<keyword evidence="5" id="KW-1185">Reference proteome</keyword>
<evidence type="ECO:0000313" key="5">
    <source>
        <dbReference type="Proteomes" id="UP001187531"/>
    </source>
</evidence>
<dbReference type="EMBL" id="JAVRJZ010000021">
    <property type="protein sequence ID" value="KAK2704802.1"/>
    <property type="molecule type" value="Genomic_DNA"/>
</dbReference>
<comment type="caution">
    <text evidence="4">The sequence shown here is derived from an EMBL/GenBank/DDBJ whole genome shotgun (WGS) entry which is preliminary data.</text>
</comment>
<dbReference type="EMBL" id="JAVRJZ010000021">
    <property type="protein sequence ID" value="KAK2704803.1"/>
    <property type="molecule type" value="Genomic_DNA"/>
</dbReference>
<dbReference type="GO" id="GO:0043066">
    <property type="term" value="P:negative regulation of apoptotic process"/>
    <property type="evidence" value="ECO:0007669"/>
    <property type="project" value="TreeGrafter"/>
</dbReference>
<name>A0AA88KVB7_ARTSF</name>
<dbReference type="PANTHER" id="PTHR12758">
    <property type="entry name" value="APOPTOSIS INHIBITOR 5-RELATED"/>
    <property type="match status" value="1"/>
</dbReference>
<keyword evidence="2" id="KW-0053">Apoptosis</keyword>
<evidence type="ECO:0000313" key="4">
    <source>
        <dbReference type="EMBL" id="KAK2704802.1"/>
    </source>
</evidence>
<dbReference type="AlphaFoldDB" id="A0AA88KVB7"/>
<sequence length="495" mass="56104">MDNLEKLYDCAESLSGMKEVNSEYEQKFTLILEAVSSSVAKEKMLASQFIARFAKRFPSLDTNSINAMFDLCEDPDVSVRKQVINDLPVICRDFKSQIADVSYVLLQLLKTDDKNEVASIHKAMQNLLKIDSHAATTGMITLIREGTQATRLKIFRFLATKLKQMESGTLAPEAEINLLTECKKLLKEFSSEEFTLLLEVLKYTRIGKSVSGQQTLADLAIDFSEAIASKDSDIMALEDAIASLKFALPFFCSAVRSSRMLKFVIHNLLPRLQDISDAHKADLLQTLAVLTAHSGEIDEPQILLESLYPVFLEIVPPFNPEIVEHNISFDYSSCEAVLFVLHKVGGKYPAFFNDQGRVSEFRLRLQYLSRNAVAYIKTLNEDIKKLKPDDTHIDEKRRALKVLSNIQSIVIDFMKSPPSFSKTILLSFETKKEPQNELVKRKHEIVETEVPSAKREREGKGKGFYKQPYSVPGGKFSSRSDRQGFRGRFNGRRRY</sequence>
<proteinExistence type="inferred from homology"/>